<evidence type="ECO:0000313" key="4">
    <source>
        <dbReference type="Proteomes" id="UP000285456"/>
    </source>
</evidence>
<protein>
    <submittedName>
        <fullName evidence="3">Quinoprotein glucose dehydrogenase</fullName>
    </submittedName>
</protein>
<dbReference type="Gene3D" id="2.120.10.30">
    <property type="entry name" value="TolB, C-terminal domain"/>
    <property type="match status" value="1"/>
</dbReference>
<dbReference type="PANTHER" id="PTHR19328:SF13">
    <property type="entry name" value="HIPL1 PROTEIN"/>
    <property type="match status" value="1"/>
</dbReference>
<dbReference type="Pfam" id="PF07995">
    <property type="entry name" value="GSDH"/>
    <property type="match status" value="1"/>
</dbReference>
<dbReference type="RefSeq" id="WP_118889739.1">
    <property type="nucleotide sequence ID" value="NZ_PHUT01000010.1"/>
</dbReference>
<dbReference type="InterPro" id="IPR011042">
    <property type="entry name" value="6-blade_b-propeller_TolB-like"/>
</dbReference>
<dbReference type="PANTHER" id="PTHR19328">
    <property type="entry name" value="HEDGEHOG-INTERACTING PROTEIN"/>
    <property type="match status" value="1"/>
</dbReference>
<feature type="region of interest" description="Disordered" evidence="1">
    <location>
        <begin position="15"/>
        <end position="37"/>
    </location>
</feature>
<dbReference type="AlphaFoldDB" id="A0A417YEC8"/>
<dbReference type="InterPro" id="IPR011041">
    <property type="entry name" value="Quinoprot_gluc/sorb_DH_b-prop"/>
</dbReference>
<feature type="domain" description="Glucose/Sorbosone dehydrogenase" evidence="2">
    <location>
        <begin position="46"/>
        <end position="337"/>
    </location>
</feature>
<gene>
    <name evidence="3" type="ORF">D1B32_14570</name>
</gene>
<proteinExistence type="predicted"/>
<evidence type="ECO:0000259" key="2">
    <source>
        <dbReference type="Pfam" id="PF07995"/>
    </source>
</evidence>
<dbReference type="SUPFAM" id="SSF50952">
    <property type="entry name" value="Soluble quinoprotein glucose dehydrogenase"/>
    <property type="match status" value="1"/>
</dbReference>
<dbReference type="InterPro" id="IPR012938">
    <property type="entry name" value="Glc/Sorbosone_DH"/>
</dbReference>
<dbReference type="Proteomes" id="UP000285456">
    <property type="component" value="Unassembled WGS sequence"/>
</dbReference>
<comment type="caution">
    <text evidence="3">The sequence shown here is derived from an EMBL/GenBank/DDBJ whole genome shotgun (WGS) entry which is preliminary data.</text>
</comment>
<sequence length="358" mass="39696">MVFICLSLAGCTIENGTPGEKKTEEEQNDTEQAVPEGEREVLAENLESPWSIAKLGDTFYISERTGSIVTIDGEEQTRKEVQLERELSDEAEAGLLGTVIPEDFPDTNEAYAYYSYQEKGETYQRVVTIEEQNDNWVETDILLDEIPGGAFHHGGRMEIGPDDKLYVTTGDASIPELAQEQDSLAGKILRLNLDGSIPEDNPIANSYVFSYGHRNPQGLVWSPEGKLFASEHGNQAHDEINQINPGANYGWPIIEGDEVEDGMETPVIHSGDETWAPSGIDYYEGNVYFASLRGEGLRKMDPVNETEELIVSDVGRVRDVLAAENGLYIITNNTDGRGDPAENDDRLLYIPIPKNQLH</sequence>
<name>A0A417YEC8_9BACI</name>
<dbReference type="EMBL" id="QWEH01000010">
    <property type="protein sequence ID" value="RHW30994.1"/>
    <property type="molecule type" value="Genomic_DNA"/>
</dbReference>
<dbReference type="OrthoDB" id="9770043at2"/>
<accession>A0A417YEC8</accession>
<organism evidence="3 4">
    <name type="scientific">Oceanobacillus profundus</name>
    <dbReference type="NCBI Taxonomy" id="372463"/>
    <lineage>
        <taxon>Bacteria</taxon>
        <taxon>Bacillati</taxon>
        <taxon>Bacillota</taxon>
        <taxon>Bacilli</taxon>
        <taxon>Bacillales</taxon>
        <taxon>Bacillaceae</taxon>
        <taxon>Oceanobacillus</taxon>
    </lineage>
</organism>
<evidence type="ECO:0000256" key="1">
    <source>
        <dbReference type="SAM" id="MobiDB-lite"/>
    </source>
</evidence>
<reference evidence="3 4" key="1">
    <citation type="journal article" date="2007" name="Int. J. Syst. Evol. Microbiol.">
        <title>Oceanobacillus profundus sp. nov., isolated from a deep-sea sediment core.</title>
        <authorList>
            <person name="Kim Y.G."/>
            <person name="Choi D.H."/>
            <person name="Hyun S."/>
            <person name="Cho B.C."/>
        </authorList>
    </citation>
    <scope>NUCLEOTIDE SEQUENCE [LARGE SCALE GENOMIC DNA]</scope>
    <source>
        <strain evidence="3 4">DSM 18246</strain>
    </source>
</reference>
<keyword evidence="4" id="KW-1185">Reference proteome</keyword>
<evidence type="ECO:0000313" key="3">
    <source>
        <dbReference type="EMBL" id="RHW30994.1"/>
    </source>
</evidence>